<evidence type="ECO:0000256" key="2">
    <source>
        <dbReference type="ARBA" id="ARBA00023125"/>
    </source>
</evidence>
<dbReference type="PANTHER" id="PTHR10126">
    <property type="entry name" value="TATA-BOX BINDING PROTEIN"/>
    <property type="match status" value="1"/>
</dbReference>
<dbReference type="InterPro" id="IPR012295">
    <property type="entry name" value="TBP_dom_sf"/>
</dbReference>
<dbReference type="EMBL" id="JAKKPZ010000004">
    <property type="protein sequence ID" value="KAI1722247.1"/>
    <property type="molecule type" value="Genomic_DNA"/>
</dbReference>
<organism evidence="4 5">
    <name type="scientific">Ditylenchus destructor</name>
    <dbReference type="NCBI Taxonomy" id="166010"/>
    <lineage>
        <taxon>Eukaryota</taxon>
        <taxon>Metazoa</taxon>
        <taxon>Ecdysozoa</taxon>
        <taxon>Nematoda</taxon>
        <taxon>Chromadorea</taxon>
        <taxon>Rhabditida</taxon>
        <taxon>Tylenchina</taxon>
        <taxon>Tylenchomorpha</taxon>
        <taxon>Sphaerularioidea</taxon>
        <taxon>Anguinidae</taxon>
        <taxon>Anguininae</taxon>
        <taxon>Ditylenchus</taxon>
    </lineage>
</organism>
<dbReference type="SUPFAM" id="SSF55945">
    <property type="entry name" value="TATA-box binding protein-like"/>
    <property type="match status" value="2"/>
</dbReference>
<dbReference type="PRINTS" id="PR00686">
    <property type="entry name" value="TIFACTORIID"/>
</dbReference>
<comment type="caution">
    <text evidence="4">The sequence shown here is derived from an EMBL/GenBank/DDBJ whole genome shotgun (WGS) entry which is preliminary data.</text>
</comment>
<dbReference type="Gene3D" id="3.30.310.10">
    <property type="entry name" value="TATA-Binding Protein"/>
    <property type="match status" value="2"/>
</dbReference>
<accession>A0AAD4N9U2</accession>
<keyword evidence="5" id="KW-1185">Reference proteome</keyword>
<proteinExistence type="inferred from homology"/>
<comment type="similarity">
    <text evidence="1">Belongs to the TBP family.</text>
</comment>
<dbReference type="InterPro" id="IPR000814">
    <property type="entry name" value="TBP"/>
</dbReference>
<reference evidence="4" key="1">
    <citation type="submission" date="2022-01" db="EMBL/GenBank/DDBJ databases">
        <title>Genome Sequence Resource for Two Populations of Ditylenchus destructor, the Migratory Endoparasitic Phytonematode.</title>
        <authorList>
            <person name="Zhang H."/>
            <person name="Lin R."/>
            <person name="Xie B."/>
        </authorList>
    </citation>
    <scope>NUCLEOTIDE SEQUENCE</scope>
    <source>
        <strain evidence="4">BazhouSP</strain>
    </source>
</reference>
<name>A0AAD4N9U2_9BILA</name>
<dbReference type="AlphaFoldDB" id="A0AAD4N9U2"/>
<dbReference type="Pfam" id="PF00352">
    <property type="entry name" value="TBP"/>
    <property type="match status" value="2"/>
</dbReference>
<gene>
    <name evidence="4" type="ORF">DdX_04557</name>
</gene>
<evidence type="ECO:0000313" key="5">
    <source>
        <dbReference type="Proteomes" id="UP001201812"/>
    </source>
</evidence>
<keyword evidence="3" id="KW-0804">Transcription</keyword>
<evidence type="ECO:0000256" key="1">
    <source>
        <dbReference type="ARBA" id="ARBA00005560"/>
    </source>
</evidence>
<protein>
    <submittedName>
        <fullName evidence="4">Transcription factor TFIID (Or TATA-binding protein, TBP) domain-containing protein</fullName>
    </submittedName>
</protein>
<dbReference type="GO" id="GO:0003677">
    <property type="term" value="F:DNA binding"/>
    <property type="evidence" value="ECO:0007669"/>
    <property type="project" value="UniProtKB-KW"/>
</dbReference>
<keyword evidence="2" id="KW-0238">DNA-binding</keyword>
<evidence type="ECO:0000256" key="3">
    <source>
        <dbReference type="ARBA" id="ARBA00023163"/>
    </source>
</evidence>
<sequence>MNVPSAAQAPMQTASARSIPYQLHAPQAGHNISLPDLAPPPSTSAQDQQLVKQEVIKGDEIEIQIRNMWCNYNLPLHIDLRAVAYETLNVEINRHTGILEMRKRNPSCFAKISSNGKVNILGCRSEAECMKASRQIARIIQRSMNKLQETIRMRNYQIRNVMATCNMPFGIKIEEIARKYSNASYEPEINTGLIWKFQEPKATLTVHTTGSVTITGATSEHGCIQIIHNVYPILKEFSCDDRFRDNIPTIRQLPSFTVNRKRTNPVSTSSYIPMMNKRSRATPIMDKRIAATSSVQCGETVDFSDEDHLYEDDCGADEQWIEV</sequence>
<dbReference type="Proteomes" id="UP001201812">
    <property type="component" value="Unassembled WGS sequence"/>
</dbReference>
<evidence type="ECO:0000313" key="4">
    <source>
        <dbReference type="EMBL" id="KAI1722247.1"/>
    </source>
</evidence>
<dbReference type="GO" id="GO:0006352">
    <property type="term" value="P:DNA-templated transcription initiation"/>
    <property type="evidence" value="ECO:0007669"/>
    <property type="project" value="InterPro"/>
</dbReference>